<dbReference type="AlphaFoldDB" id="A0A553Q5X5"/>
<name>A0A553Q5X5_9TELE</name>
<keyword evidence="2" id="KW-1185">Reference proteome</keyword>
<evidence type="ECO:0000313" key="2">
    <source>
        <dbReference type="Proteomes" id="UP000316079"/>
    </source>
</evidence>
<evidence type="ECO:0000313" key="1">
    <source>
        <dbReference type="EMBL" id="TRY85339.1"/>
    </source>
</evidence>
<comment type="caution">
    <text evidence="1">The sequence shown here is derived from an EMBL/GenBank/DDBJ whole genome shotgun (WGS) entry which is preliminary data.</text>
</comment>
<gene>
    <name evidence="1" type="ORF">DNTS_031291</name>
</gene>
<proteinExistence type="predicted"/>
<reference evidence="1 2" key="1">
    <citation type="journal article" date="2019" name="Sci. Data">
        <title>Hybrid genome assembly and annotation of Danionella translucida.</title>
        <authorList>
            <person name="Kadobianskyi M."/>
            <person name="Schulze L."/>
            <person name="Schuelke M."/>
            <person name="Judkewitz B."/>
        </authorList>
    </citation>
    <scope>NUCLEOTIDE SEQUENCE [LARGE SCALE GENOMIC DNA]</scope>
    <source>
        <strain evidence="1 2">Bolton</strain>
    </source>
</reference>
<organism evidence="1 2">
    <name type="scientific">Danionella cerebrum</name>
    <dbReference type="NCBI Taxonomy" id="2873325"/>
    <lineage>
        <taxon>Eukaryota</taxon>
        <taxon>Metazoa</taxon>
        <taxon>Chordata</taxon>
        <taxon>Craniata</taxon>
        <taxon>Vertebrata</taxon>
        <taxon>Euteleostomi</taxon>
        <taxon>Actinopterygii</taxon>
        <taxon>Neopterygii</taxon>
        <taxon>Teleostei</taxon>
        <taxon>Ostariophysi</taxon>
        <taxon>Cypriniformes</taxon>
        <taxon>Danionidae</taxon>
        <taxon>Danioninae</taxon>
        <taxon>Danionella</taxon>
    </lineage>
</organism>
<accession>A0A553Q5X5</accession>
<dbReference type="EMBL" id="SRMA01026295">
    <property type="protein sequence ID" value="TRY85339.1"/>
    <property type="molecule type" value="Genomic_DNA"/>
</dbReference>
<protein>
    <submittedName>
        <fullName evidence="1">Uncharacterized protein</fullName>
    </submittedName>
</protein>
<sequence>MGGSDSVEEWKYWINQLREKLTETCFLMGSLYASTRSICVLLETMETCEEEEEEEDIISSEP</sequence>
<dbReference type="Proteomes" id="UP000316079">
    <property type="component" value="Unassembled WGS sequence"/>
</dbReference>